<proteinExistence type="predicted"/>
<name>A0A7G8PRD0_9FLAO</name>
<feature type="transmembrane region" description="Helical" evidence="1">
    <location>
        <begin position="96"/>
        <end position="113"/>
    </location>
</feature>
<accession>A0A7G8PRD0</accession>
<dbReference type="InterPro" id="IPR005804">
    <property type="entry name" value="FA_desaturase_dom"/>
</dbReference>
<feature type="domain" description="Fatty acid desaturase" evidence="2">
    <location>
        <begin position="61"/>
        <end position="299"/>
    </location>
</feature>
<organism evidence="3 4">
    <name type="scientific">Constantimarinum furrinae</name>
    <dbReference type="NCBI Taxonomy" id="2562285"/>
    <lineage>
        <taxon>Bacteria</taxon>
        <taxon>Pseudomonadati</taxon>
        <taxon>Bacteroidota</taxon>
        <taxon>Flavobacteriia</taxon>
        <taxon>Flavobacteriales</taxon>
        <taxon>Flavobacteriaceae</taxon>
        <taxon>Altibacter/Constantimarinum group</taxon>
        <taxon>Constantimarinum</taxon>
    </lineage>
</organism>
<dbReference type="Proteomes" id="UP000515514">
    <property type="component" value="Chromosome"/>
</dbReference>
<reference evidence="3 4" key="1">
    <citation type="submission" date="2020-04" db="EMBL/GenBank/DDBJ databases">
        <title>Genome sequence of Altibacter aquimarinus strain ALE3EI.</title>
        <authorList>
            <person name="Oh H.-M."/>
            <person name="Jang D."/>
        </authorList>
    </citation>
    <scope>NUCLEOTIDE SEQUENCE [LARGE SCALE GENOMIC DNA]</scope>
    <source>
        <strain evidence="3 4">ALE3EI</strain>
    </source>
</reference>
<keyword evidence="1" id="KW-1133">Transmembrane helix</keyword>
<dbReference type="PANTHER" id="PTHR19353:SF73">
    <property type="entry name" value="FATTY ACID DESATURASE"/>
    <property type="match status" value="1"/>
</dbReference>
<keyword evidence="4" id="KW-1185">Reference proteome</keyword>
<evidence type="ECO:0000259" key="2">
    <source>
        <dbReference type="Pfam" id="PF00487"/>
    </source>
</evidence>
<keyword evidence="1" id="KW-0812">Transmembrane</keyword>
<feature type="transmembrane region" description="Helical" evidence="1">
    <location>
        <begin position="220"/>
        <end position="238"/>
    </location>
</feature>
<dbReference type="EMBL" id="CP052909">
    <property type="protein sequence ID" value="QNJ96896.1"/>
    <property type="molecule type" value="Genomic_DNA"/>
</dbReference>
<evidence type="ECO:0000313" key="3">
    <source>
        <dbReference type="EMBL" id="QNJ96896.1"/>
    </source>
</evidence>
<dbReference type="PANTHER" id="PTHR19353">
    <property type="entry name" value="FATTY ACID DESATURASE 2"/>
    <property type="match status" value="1"/>
</dbReference>
<dbReference type="GO" id="GO:0016020">
    <property type="term" value="C:membrane"/>
    <property type="evidence" value="ECO:0007669"/>
    <property type="project" value="TreeGrafter"/>
</dbReference>
<keyword evidence="1" id="KW-0472">Membrane</keyword>
<dbReference type="AlphaFoldDB" id="A0A7G8PRD0"/>
<dbReference type="GO" id="GO:0016717">
    <property type="term" value="F:oxidoreductase activity, acting on paired donors, with oxidation of a pair of donors resulting in the reduction of molecular oxygen to two molecules of water"/>
    <property type="evidence" value="ECO:0007669"/>
    <property type="project" value="TreeGrafter"/>
</dbReference>
<evidence type="ECO:0000256" key="1">
    <source>
        <dbReference type="SAM" id="Phobius"/>
    </source>
</evidence>
<protein>
    <submittedName>
        <fullName evidence="3">Acyl-lipid omega-6 desaturase</fullName>
    </submittedName>
</protein>
<gene>
    <name evidence="3" type="ORF">ALE3EI_0309</name>
</gene>
<dbReference type="GO" id="GO:0006629">
    <property type="term" value="P:lipid metabolic process"/>
    <property type="evidence" value="ECO:0007669"/>
    <property type="project" value="InterPro"/>
</dbReference>
<feature type="transmembrane region" description="Helical" evidence="1">
    <location>
        <begin position="157"/>
        <end position="174"/>
    </location>
</feature>
<dbReference type="Pfam" id="PF00487">
    <property type="entry name" value="FA_desaturase"/>
    <property type="match status" value="1"/>
</dbReference>
<feature type="transmembrane region" description="Helical" evidence="1">
    <location>
        <begin position="195"/>
        <end position="214"/>
    </location>
</feature>
<feature type="transmembrane region" description="Helical" evidence="1">
    <location>
        <begin position="32"/>
        <end position="52"/>
    </location>
</feature>
<dbReference type="RefSeq" id="WP_186990157.1">
    <property type="nucleotide sequence ID" value="NZ_CP052909.1"/>
</dbReference>
<evidence type="ECO:0000313" key="4">
    <source>
        <dbReference type="Proteomes" id="UP000515514"/>
    </source>
</evidence>
<dbReference type="CDD" id="cd03507">
    <property type="entry name" value="Delta12-FADS-like"/>
    <property type="match status" value="1"/>
</dbReference>
<feature type="transmembrane region" description="Helical" evidence="1">
    <location>
        <begin position="58"/>
        <end position="76"/>
    </location>
</feature>
<dbReference type="KEGG" id="alti:ALE3EI_0309"/>
<sequence>MNHLSIEKEISEKLKNWRKITSKYKQKSTKKAVLQILTSILPFLAIWVLMYFMIDVSIYIVLALGAINALFLVRIFIIQHDCGHQSFFKSRKKNDLFGYICSVFSFLPFKYWAKTHNFHHCHTGVLEPEHRTVGDLPTLTVDEYKNSNWWGKLKYRVFRMPLITFVISPVYYFIVTTKFPLLKFENKRKTYLMILKDNSVIIPCYLAAGFLIGWGTFLLIQFYILFLFGIIAFWFFYIQHQHEETYKKWSDDWNFLLSAVKGSSYYKLPKFFEWFTGNIGIHHIHHLSSIIPNYNLKACLVENPILTQYTTTITFFESLKMISHKLWDENQQRMISFREFHRLYK</sequence>
<dbReference type="InterPro" id="IPR012171">
    <property type="entry name" value="Fatty_acid_desaturase"/>
</dbReference>